<organism evidence="3 4">
    <name type="scientific">Colletotrichum tanaceti</name>
    <dbReference type="NCBI Taxonomy" id="1306861"/>
    <lineage>
        <taxon>Eukaryota</taxon>
        <taxon>Fungi</taxon>
        <taxon>Dikarya</taxon>
        <taxon>Ascomycota</taxon>
        <taxon>Pezizomycotina</taxon>
        <taxon>Sordariomycetes</taxon>
        <taxon>Hypocreomycetidae</taxon>
        <taxon>Glomerellales</taxon>
        <taxon>Glomerellaceae</taxon>
        <taxon>Colletotrichum</taxon>
        <taxon>Colletotrichum destructivum species complex</taxon>
    </lineage>
</organism>
<dbReference type="OrthoDB" id="4833400at2759"/>
<feature type="compositionally biased region" description="Basic and acidic residues" evidence="1">
    <location>
        <begin position="254"/>
        <end position="267"/>
    </location>
</feature>
<comment type="caution">
    <text evidence="3">The sequence shown here is derived from an EMBL/GenBank/DDBJ whole genome shotgun (WGS) entry which is preliminary data.</text>
</comment>
<keyword evidence="2" id="KW-0472">Membrane</keyword>
<accession>A0A4U6XHH9</accession>
<evidence type="ECO:0000256" key="1">
    <source>
        <dbReference type="SAM" id="MobiDB-lite"/>
    </source>
</evidence>
<feature type="compositionally biased region" description="Basic and acidic residues" evidence="1">
    <location>
        <begin position="207"/>
        <end position="216"/>
    </location>
</feature>
<proteinExistence type="predicted"/>
<reference evidence="3 4" key="1">
    <citation type="journal article" date="2019" name="PLoS ONE">
        <title>Comparative genome analysis indicates high evolutionary potential of pathogenicity genes in Colletotrichum tanaceti.</title>
        <authorList>
            <person name="Lelwala R.V."/>
            <person name="Korhonen P.K."/>
            <person name="Young N.D."/>
            <person name="Scott J.B."/>
            <person name="Ades P.A."/>
            <person name="Gasser R.B."/>
            <person name="Taylor P.W.J."/>
        </authorList>
    </citation>
    <scope>NUCLEOTIDE SEQUENCE [LARGE SCALE GENOMIC DNA]</scope>
    <source>
        <strain evidence="3">BRIP57314</strain>
    </source>
</reference>
<name>A0A4U6XHH9_9PEZI</name>
<dbReference type="EMBL" id="PJEX01000101">
    <property type="protein sequence ID" value="TKW55370.1"/>
    <property type="molecule type" value="Genomic_DNA"/>
</dbReference>
<sequence>MAPTGWFIHDSGKYMEQRGHQVQLYNSLSTSLRAAVTFVFILLTFMGVVFGCTTRFLSTNHHLPIAWATFIAFGATTLALLQLVLFGALRWWHYACPRLPKTPINYYGCRTDVTGVDPQGSFGSGSGDGSPIDTSTRTGLAIAWVSLQIVSVADMIFSHKLPSRLPPFMTNNDTIHRLGDEGETRHEPMRSGVIVTEEPSGPSTLASRDREKHQSDARTNAKASHIRSHSYRGGQVANHSAAPKNISGVHRRPQKDWDEHRRYHDKNGVPLHRQRREFRPSRAELGQPNIDRSQVPRGGVQISFGRGGNSVSPKAPQ</sequence>
<protein>
    <submittedName>
        <fullName evidence="3">Uncharacterized protein</fullName>
    </submittedName>
</protein>
<keyword evidence="4" id="KW-1185">Reference proteome</keyword>
<evidence type="ECO:0000256" key="2">
    <source>
        <dbReference type="SAM" id="Phobius"/>
    </source>
</evidence>
<feature type="region of interest" description="Disordered" evidence="1">
    <location>
        <begin position="194"/>
        <end position="317"/>
    </location>
</feature>
<evidence type="ECO:0000313" key="3">
    <source>
        <dbReference type="EMBL" id="TKW55370.1"/>
    </source>
</evidence>
<feature type="transmembrane region" description="Helical" evidence="2">
    <location>
        <begin position="34"/>
        <end position="53"/>
    </location>
</feature>
<keyword evidence="2" id="KW-0812">Transmembrane</keyword>
<keyword evidence="2" id="KW-1133">Transmembrane helix</keyword>
<gene>
    <name evidence="3" type="ORF">CTA1_4074</name>
</gene>
<dbReference type="AlphaFoldDB" id="A0A4U6XHH9"/>
<feature type="transmembrane region" description="Helical" evidence="2">
    <location>
        <begin position="65"/>
        <end position="92"/>
    </location>
</feature>
<dbReference type="Proteomes" id="UP000310108">
    <property type="component" value="Unassembled WGS sequence"/>
</dbReference>
<evidence type="ECO:0000313" key="4">
    <source>
        <dbReference type="Proteomes" id="UP000310108"/>
    </source>
</evidence>